<comment type="caution">
    <text evidence="2">The sequence shown here is derived from an EMBL/GenBank/DDBJ whole genome shotgun (WGS) entry which is preliminary data.</text>
</comment>
<keyword evidence="1" id="KW-0521">NADP</keyword>
<dbReference type="GO" id="GO:0004412">
    <property type="term" value="F:homoserine dehydrogenase activity"/>
    <property type="evidence" value="ECO:0007669"/>
    <property type="project" value="InterPro"/>
</dbReference>
<dbReference type="GO" id="GO:0009067">
    <property type="term" value="P:aspartate family amino acid biosynthetic process"/>
    <property type="evidence" value="ECO:0007669"/>
    <property type="project" value="InterPro"/>
</dbReference>
<dbReference type="InterPro" id="IPR011147">
    <property type="entry name" value="Bifunc_Aspkin/hSer_DH"/>
</dbReference>
<dbReference type="KEGG" id="qsa:O6P43_020852"/>
<reference evidence="2" key="1">
    <citation type="journal article" date="2023" name="Science">
        <title>Elucidation of the pathway for biosynthesis of saponin adjuvants from the soapbark tree.</title>
        <authorList>
            <person name="Reed J."/>
            <person name="Orme A."/>
            <person name="El-Demerdash A."/>
            <person name="Owen C."/>
            <person name="Martin L.B.B."/>
            <person name="Misra R.C."/>
            <person name="Kikuchi S."/>
            <person name="Rejzek M."/>
            <person name="Martin A.C."/>
            <person name="Harkess A."/>
            <person name="Leebens-Mack J."/>
            <person name="Louveau T."/>
            <person name="Stephenson M.J."/>
            <person name="Osbourn A."/>
        </authorList>
    </citation>
    <scope>NUCLEOTIDE SEQUENCE</scope>
    <source>
        <strain evidence="2">S10</strain>
    </source>
</reference>
<evidence type="ECO:0000313" key="3">
    <source>
        <dbReference type="Proteomes" id="UP001163823"/>
    </source>
</evidence>
<dbReference type="PANTHER" id="PTHR43070">
    <property type="match status" value="1"/>
</dbReference>
<dbReference type="InterPro" id="IPR036291">
    <property type="entry name" value="NAD(P)-bd_dom_sf"/>
</dbReference>
<dbReference type="PANTHER" id="PTHR43070:SF3">
    <property type="entry name" value="HOMOSERINE DEHYDROGENASE"/>
    <property type="match status" value="1"/>
</dbReference>
<dbReference type="Proteomes" id="UP001163823">
    <property type="component" value="Chromosome 8"/>
</dbReference>
<dbReference type="EMBL" id="JARAOO010000008">
    <property type="protein sequence ID" value="KAJ7960403.1"/>
    <property type="molecule type" value="Genomic_DNA"/>
</dbReference>
<accession>A0AAD7PLW0</accession>
<evidence type="ECO:0000256" key="1">
    <source>
        <dbReference type="ARBA" id="ARBA00022857"/>
    </source>
</evidence>
<organism evidence="2 3">
    <name type="scientific">Quillaja saponaria</name>
    <name type="common">Soap bark tree</name>
    <dbReference type="NCBI Taxonomy" id="32244"/>
    <lineage>
        <taxon>Eukaryota</taxon>
        <taxon>Viridiplantae</taxon>
        <taxon>Streptophyta</taxon>
        <taxon>Embryophyta</taxon>
        <taxon>Tracheophyta</taxon>
        <taxon>Spermatophyta</taxon>
        <taxon>Magnoliopsida</taxon>
        <taxon>eudicotyledons</taxon>
        <taxon>Gunneridae</taxon>
        <taxon>Pentapetalae</taxon>
        <taxon>rosids</taxon>
        <taxon>fabids</taxon>
        <taxon>Fabales</taxon>
        <taxon>Quillajaceae</taxon>
        <taxon>Quillaja</taxon>
    </lineage>
</organism>
<dbReference type="Gene3D" id="3.40.50.720">
    <property type="entry name" value="NAD(P)-binding Rossmann-like Domain"/>
    <property type="match status" value="1"/>
</dbReference>
<proteinExistence type="predicted"/>
<dbReference type="SUPFAM" id="SSF51735">
    <property type="entry name" value="NAD(P)-binding Rossmann-fold domains"/>
    <property type="match status" value="1"/>
</dbReference>
<gene>
    <name evidence="2" type="ORF">O6P43_020852</name>
</gene>
<dbReference type="AlphaFoldDB" id="A0AAD7PLW0"/>
<evidence type="ECO:0000313" key="2">
    <source>
        <dbReference type="EMBL" id="KAJ7960403.1"/>
    </source>
</evidence>
<keyword evidence="3" id="KW-1185">Reference proteome</keyword>
<protein>
    <submittedName>
        <fullName evidence="2">Homoserine dehydrogenase</fullName>
    </submittedName>
</protein>
<name>A0AAD7PLW0_QUISA</name>
<sequence>MTTCQKFVGSSQMIPLYQHLVVLVNARYSAVWNHRGKVIEITAILGLALIDCSASEETIGVLKQAVSVGCCIVLANKKPLTSSMEDFDKLVAHPRCIRHESTAHWGL</sequence>